<organism evidence="1 2">
    <name type="scientific">Psychroserpens luteus</name>
    <dbReference type="NCBI Taxonomy" id="1434066"/>
    <lineage>
        <taxon>Bacteria</taxon>
        <taxon>Pseudomonadati</taxon>
        <taxon>Bacteroidota</taxon>
        <taxon>Flavobacteriia</taxon>
        <taxon>Flavobacteriales</taxon>
        <taxon>Flavobacteriaceae</taxon>
        <taxon>Psychroserpens</taxon>
    </lineage>
</organism>
<evidence type="ECO:0000313" key="1">
    <source>
        <dbReference type="EMBL" id="MFD2917084.1"/>
    </source>
</evidence>
<dbReference type="EMBL" id="JBHUOS010000010">
    <property type="protein sequence ID" value="MFD2917084.1"/>
    <property type="molecule type" value="Genomic_DNA"/>
</dbReference>
<evidence type="ECO:0000313" key="2">
    <source>
        <dbReference type="Proteomes" id="UP001597548"/>
    </source>
</evidence>
<accession>A0ABW5ZVM1</accession>
<comment type="caution">
    <text evidence="1">The sequence shown here is derived from an EMBL/GenBank/DDBJ whole genome shotgun (WGS) entry which is preliminary data.</text>
</comment>
<protein>
    <submittedName>
        <fullName evidence="1">Uncharacterized protein</fullName>
    </submittedName>
</protein>
<dbReference type="Proteomes" id="UP001597548">
    <property type="component" value="Unassembled WGS sequence"/>
</dbReference>
<reference evidence="2" key="1">
    <citation type="journal article" date="2019" name="Int. J. Syst. Evol. Microbiol.">
        <title>The Global Catalogue of Microorganisms (GCM) 10K type strain sequencing project: providing services to taxonomists for standard genome sequencing and annotation.</title>
        <authorList>
            <consortium name="The Broad Institute Genomics Platform"/>
            <consortium name="The Broad Institute Genome Sequencing Center for Infectious Disease"/>
            <person name="Wu L."/>
            <person name="Ma J."/>
        </authorList>
    </citation>
    <scope>NUCLEOTIDE SEQUENCE [LARGE SCALE GENOMIC DNA]</scope>
    <source>
        <strain evidence="2">KCTC 32514</strain>
    </source>
</reference>
<sequence>MNTNTYGDAYFRHKTNFGSIVVFSDEEKMLVPQDELYGSTNQYISIYQNEETGQWIAKTRDRLSGEYGDFMINSYNLSPEGNIQADQLTFFLTLDQEVQYGDLDMDYYRIDGKLHLQVNATIELQEVVITASGASNGSTQEIEDTIAPEERIIPTERSDAFITVFVSSDGAKLERAYQQINNVKGSELVIFAEKDDSTNLFGSVFRVLSGNRIDSTSIYPKLELANIMRAYTSDPSLNMAALSDLISKYYEDLNNENIFLWLPRLGASFIKVVAGFTLQPIGEIMYDIADEIDKGLRLNENSWKATIDGELNTKYDPILPGYGLLTNESNVEKWTNKINNKFIDPMAKPIKKLIRKLKNNKLTKHFIGNRLDGLLRFIEEIPNYLEGVISSIFEFLKNAFEFFNALLVGIINSIVDLLKSVFEILGLICKGLYSLTELAEDVANKTNSYLGLVLESFENLISLVASVFTLENLKAFINFQLFIIKTVGKLGVIAIQKAIQFFTEEGSKAEPEIPEEESSLPYDAIGYYTGYIIGFVAQEVAIFMATAGVGTLAKGIQGAVKSYVELGKAIGRTVKATANKAQRFVSFSIESFLKAIEALKGFAKQIPKHLKSLMAWMDELLASLTKAANQLFKGFEAVLDLLLDLGVIIVQKLDPNTEKVIVQGVDGAIYAIKQGDKTVFEGTKSAIEGFLNKIEDISKKGGNSSKNTQKYLDEVAEGSIYSRLLGNSPIYGFKSFEELKQFGVQIYNTFTVKGYKNVKVYMQGSSVTGKSYETGKIFDTGRKSDFDVGIVSKELLEKALDLGLAKSNRGYSIPLKLEEMKKLGFEKLIISLQKKYAREVNFRVYNTVAEMNNKVRKSYTIKF</sequence>
<keyword evidence="2" id="KW-1185">Reference proteome</keyword>
<dbReference type="RefSeq" id="WP_194506074.1">
    <property type="nucleotide sequence ID" value="NZ_JADILU010000001.1"/>
</dbReference>
<gene>
    <name evidence="1" type="ORF">ACFS29_15630</name>
</gene>
<name>A0ABW5ZVM1_9FLAO</name>
<proteinExistence type="predicted"/>